<feature type="region of interest" description="Disordered" evidence="5">
    <location>
        <begin position="24"/>
        <end position="119"/>
    </location>
</feature>
<dbReference type="InterPro" id="IPR001254">
    <property type="entry name" value="Trypsin_dom"/>
</dbReference>
<keyword evidence="6" id="KW-0732">Signal</keyword>
<dbReference type="AlphaFoldDB" id="A0A8S4FT90"/>
<dbReference type="InterPro" id="IPR050430">
    <property type="entry name" value="Peptidase_S1"/>
</dbReference>
<dbReference type="GO" id="GO:0004252">
    <property type="term" value="F:serine-type endopeptidase activity"/>
    <property type="evidence" value="ECO:0007669"/>
    <property type="project" value="InterPro"/>
</dbReference>
<gene>
    <name evidence="8" type="ORF">PLXY2_LOCUS10290</name>
</gene>
<keyword evidence="2" id="KW-0378">Hydrolase</keyword>
<evidence type="ECO:0000256" key="2">
    <source>
        <dbReference type="ARBA" id="ARBA00022801"/>
    </source>
</evidence>
<keyword evidence="1" id="KW-0645">Protease</keyword>
<evidence type="ECO:0000259" key="7">
    <source>
        <dbReference type="PROSITE" id="PS50240"/>
    </source>
</evidence>
<keyword evidence="9" id="KW-1185">Reference proteome</keyword>
<evidence type="ECO:0000256" key="6">
    <source>
        <dbReference type="SAM" id="SignalP"/>
    </source>
</evidence>
<dbReference type="InterPro" id="IPR009003">
    <property type="entry name" value="Peptidase_S1_PA"/>
</dbReference>
<feature type="chain" id="PRO_5035718797" evidence="6">
    <location>
        <begin position="21"/>
        <end position="361"/>
    </location>
</feature>
<keyword evidence="4" id="KW-1015">Disulfide bond</keyword>
<reference evidence="8" key="1">
    <citation type="submission" date="2020-11" db="EMBL/GenBank/DDBJ databases">
        <authorList>
            <person name="Whiteford S."/>
        </authorList>
    </citation>
    <scope>NUCLEOTIDE SEQUENCE</scope>
</reference>
<dbReference type="PANTHER" id="PTHR24276">
    <property type="entry name" value="POLYSERASE-RELATED"/>
    <property type="match status" value="1"/>
</dbReference>
<dbReference type="PANTHER" id="PTHR24276:SF98">
    <property type="entry name" value="FI18310P1-RELATED"/>
    <property type="match status" value="1"/>
</dbReference>
<accession>A0A8S4FT90</accession>
<feature type="signal peptide" evidence="6">
    <location>
        <begin position="1"/>
        <end position="20"/>
    </location>
</feature>
<feature type="compositionally biased region" description="Basic and acidic residues" evidence="5">
    <location>
        <begin position="29"/>
        <end position="42"/>
    </location>
</feature>
<dbReference type="EMBL" id="CAJHNJ030000045">
    <property type="protein sequence ID" value="CAG9131578.1"/>
    <property type="molecule type" value="Genomic_DNA"/>
</dbReference>
<evidence type="ECO:0000256" key="1">
    <source>
        <dbReference type="ARBA" id="ARBA00022670"/>
    </source>
</evidence>
<comment type="caution">
    <text evidence="8">The sequence shown here is derived from an EMBL/GenBank/DDBJ whole genome shotgun (WGS) entry which is preliminary data.</text>
</comment>
<proteinExistence type="predicted"/>
<feature type="domain" description="Peptidase S1" evidence="7">
    <location>
        <begin position="103"/>
        <end position="357"/>
    </location>
</feature>
<feature type="compositionally biased region" description="Basic and acidic residues" evidence="5">
    <location>
        <begin position="70"/>
        <end position="89"/>
    </location>
</feature>
<evidence type="ECO:0000313" key="8">
    <source>
        <dbReference type="EMBL" id="CAG9131578.1"/>
    </source>
</evidence>
<evidence type="ECO:0000256" key="5">
    <source>
        <dbReference type="SAM" id="MobiDB-lite"/>
    </source>
</evidence>
<keyword evidence="3" id="KW-0720">Serine protease</keyword>
<name>A0A8S4FT90_PLUXY</name>
<evidence type="ECO:0000256" key="4">
    <source>
        <dbReference type="ARBA" id="ARBA00023157"/>
    </source>
</evidence>
<dbReference type="Proteomes" id="UP000653454">
    <property type="component" value="Unassembled WGS sequence"/>
</dbReference>
<sequence length="361" mass="39799">MCRIFLVQILILSSILSAYSEDVSEDSDESRSPETSSHEHDVNNAVNNDDDDDDGKAQGVSQKGMSGYEKVIKLETRRVNTDNEGKEPEANAPEPEVENPKSTASGNSTKKPHENAPNETVTTFYPYRYTAAILRKGSYYAAGALITQKLILTAAGPFFTMQSSIRLFKVRLGSLHNKQGGQLMPLKSIQIHPSFDPKKPEFDVALVEMGYKVDISDSVKPTDISSSIEKVVVAKFLVSYWPRLIVNGLPLPSSAEERIKFNYLRVSLQSYLPRDTCLWVYKAAEVALDESSMCLTPLVTHHSVCTPDVGAPVVAEDGLWGVTSGYVASNCKKTPSPTLFTRLSTPAVKSWIAEIKKNSRF</sequence>
<dbReference type="InterPro" id="IPR043504">
    <property type="entry name" value="Peptidase_S1_PA_chymotrypsin"/>
</dbReference>
<dbReference type="SMART" id="SM00020">
    <property type="entry name" value="Tryp_SPc"/>
    <property type="match status" value="1"/>
</dbReference>
<evidence type="ECO:0000313" key="9">
    <source>
        <dbReference type="Proteomes" id="UP000653454"/>
    </source>
</evidence>
<protein>
    <submittedName>
        <fullName evidence="8">(diamondback moth) hypothetical protein</fullName>
    </submittedName>
</protein>
<dbReference type="GO" id="GO:0006508">
    <property type="term" value="P:proteolysis"/>
    <property type="evidence" value="ECO:0007669"/>
    <property type="project" value="UniProtKB-KW"/>
</dbReference>
<dbReference type="SUPFAM" id="SSF50494">
    <property type="entry name" value="Trypsin-like serine proteases"/>
    <property type="match status" value="1"/>
</dbReference>
<dbReference type="PROSITE" id="PS50240">
    <property type="entry name" value="TRYPSIN_DOM"/>
    <property type="match status" value="1"/>
</dbReference>
<dbReference type="Pfam" id="PF00089">
    <property type="entry name" value="Trypsin"/>
    <property type="match status" value="1"/>
</dbReference>
<dbReference type="Gene3D" id="2.40.10.10">
    <property type="entry name" value="Trypsin-like serine proteases"/>
    <property type="match status" value="2"/>
</dbReference>
<organism evidence="8 9">
    <name type="scientific">Plutella xylostella</name>
    <name type="common">Diamondback moth</name>
    <name type="synonym">Plutella maculipennis</name>
    <dbReference type="NCBI Taxonomy" id="51655"/>
    <lineage>
        <taxon>Eukaryota</taxon>
        <taxon>Metazoa</taxon>
        <taxon>Ecdysozoa</taxon>
        <taxon>Arthropoda</taxon>
        <taxon>Hexapoda</taxon>
        <taxon>Insecta</taxon>
        <taxon>Pterygota</taxon>
        <taxon>Neoptera</taxon>
        <taxon>Endopterygota</taxon>
        <taxon>Lepidoptera</taxon>
        <taxon>Glossata</taxon>
        <taxon>Ditrysia</taxon>
        <taxon>Yponomeutoidea</taxon>
        <taxon>Plutellidae</taxon>
        <taxon>Plutella</taxon>
    </lineage>
</organism>
<evidence type="ECO:0000256" key="3">
    <source>
        <dbReference type="ARBA" id="ARBA00022825"/>
    </source>
</evidence>